<keyword evidence="4" id="KW-0067">ATP-binding</keyword>
<evidence type="ECO:0000256" key="4">
    <source>
        <dbReference type="ARBA" id="ARBA00022840"/>
    </source>
</evidence>
<name>A0A323V2R7_9ACTN</name>
<dbReference type="SUPFAM" id="SSF53244">
    <property type="entry name" value="MurD-like peptide ligases, peptide-binding domain"/>
    <property type="match status" value="1"/>
</dbReference>
<evidence type="ECO:0000259" key="5">
    <source>
        <dbReference type="Pfam" id="PF02875"/>
    </source>
</evidence>
<organism evidence="6 7">
    <name type="scientific">Modestobacter versicolor</name>
    <dbReference type="NCBI Taxonomy" id="429133"/>
    <lineage>
        <taxon>Bacteria</taxon>
        <taxon>Bacillati</taxon>
        <taxon>Actinomycetota</taxon>
        <taxon>Actinomycetes</taxon>
        <taxon>Geodermatophilales</taxon>
        <taxon>Geodermatophilaceae</taxon>
        <taxon>Modestobacter</taxon>
    </lineage>
</organism>
<dbReference type="InterPro" id="IPR004101">
    <property type="entry name" value="Mur_ligase_C"/>
</dbReference>
<dbReference type="GO" id="GO:0008764">
    <property type="term" value="F:UDP-N-acetylmuramoylalanine-D-glutamate ligase activity"/>
    <property type="evidence" value="ECO:0007669"/>
    <property type="project" value="UniProtKB-EC"/>
</dbReference>
<dbReference type="AlphaFoldDB" id="A0A323V2R7"/>
<evidence type="ECO:0000313" key="7">
    <source>
        <dbReference type="Proteomes" id="UP000247602"/>
    </source>
</evidence>
<gene>
    <name evidence="6" type="primary">murD</name>
    <name evidence="6" type="ORF">DMO24_22645</name>
</gene>
<keyword evidence="1" id="KW-0963">Cytoplasm</keyword>
<evidence type="ECO:0000256" key="1">
    <source>
        <dbReference type="ARBA" id="ARBA00022490"/>
    </source>
</evidence>
<protein>
    <submittedName>
        <fullName evidence="6">UDP-N-acetylmuramoyl-L-alanine--D-glutamate ligase</fullName>
        <ecNumber evidence="6">6.3.2.9</ecNumber>
    </submittedName>
</protein>
<reference evidence="6 7" key="1">
    <citation type="submission" date="2018-06" db="EMBL/GenBank/DDBJ databases">
        <title>Draft genome sequence of Modestobacter versicolor CP153-2.</title>
        <authorList>
            <person name="Gundlapally S.R."/>
        </authorList>
    </citation>
    <scope>NUCLEOTIDE SEQUENCE [LARGE SCALE GENOMIC DNA]</scope>
    <source>
        <strain evidence="6 7">CP153-2</strain>
    </source>
</reference>
<dbReference type="GO" id="GO:0005737">
    <property type="term" value="C:cytoplasm"/>
    <property type="evidence" value="ECO:0007669"/>
    <property type="project" value="InterPro"/>
</dbReference>
<evidence type="ECO:0000313" key="6">
    <source>
        <dbReference type="EMBL" id="PZA19082.1"/>
    </source>
</evidence>
<dbReference type="EC" id="6.3.2.9" evidence="6"/>
<dbReference type="EMBL" id="QKNV01000444">
    <property type="protein sequence ID" value="PZA19082.1"/>
    <property type="molecule type" value="Genomic_DNA"/>
</dbReference>
<dbReference type="InterPro" id="IPR005762">
    <property type="entry name" value="MurD"/>
</dbReference>
<keyword evidence="2 6" id="KW-0436">Ligase</keyword>
<dbReference type="InterPro" id="IPR036615">
    <property type="entry name" value="Mur_ligase_C_dom_sf"/>
</dbReference>
<dbReference type="Pfam" id="PF02875">
    <property type="entry name" value="Mur_ligase_C"/>
    <property type="match status" value="1"/>
</dbReference>
<accession>A0A323V2R7</accession>
<dbReference type="GO" id="GO:0051301">
    <property type="term" value="P:cell division"/>
    <property type="evidence" value="ECO:0007669"/>
    <property type="project" value="InterPro"/>
</dbReference>
<feature type="non-terminal residue" evidence="6">
    <location>
        <position position="1"/>
    </location>
</feature>
<dbReference type="Proteomes" id="UP000247602">
    <property type="component" value="Unassembled WGS sequence"/>
</dbReference>
<keyword evidence="7" id="KW-1185">Reference proteome</keyword>
<dbReference type="PANTHER" id="PTHR43692:SF1">
    <property type="entry name" value="UDP-N-ACETYLMURAMOYLALANINE--D-GLUTAMATE LIGASE"/>
    <property type="match status" value="1"/>
</dbReference>
<proteinExistence type="predicted"/>
<evidence type="ECO:0000256" key="2">
    <source>
        <dbReference type="ARBA" id="ARBA00022598"/>
    </source>
</evidence>
<sequence>SYPRVVWIAGGLLKGADVDPLVAAVAPRLAGVVLLGRDREQLARSLARHAPSVPRTVVPSGDDGAVVTDGDSVMREVVAAAVRLARPGDTVLLAPAAASMDVFTDYAHRGRAFADAVRALG</sequence>
<keyword evidence="3" id="KW-0547">Nucleotide-binding</keyword>
<evidence type="ECO:0000256" key="3">
    <source>
        <dbReference type="ARBA" id="ARBA00022741"/>
    </source>
</evidence>
<dbReference type="Gene3D" id="3.90.190.20">
    <property type="entry name" value="Mur ligase, C-terminal domain"/>
    <property type="match status" value="1"/>
</dbReference>
<feature type="domain" description="Mur ligase C-terminal" evidence="5">
    <location>
        <begin position="4"/>
        <end position="96"/>
    </location>
</feature>
<dbReference type="PANTHER" id="PTHR43692">
    <property type="entry name" value="UDP-N-ACETYLMURAMOYLALANINE--D-GLUTAMATE LIGASE"/>
    <property type="match status" value="1"/>
</dbReference>
<dbReference type="GO" id="GO:0005524">
    <property type="term" value="F:ATP binding"/>
    <property type="evidence" value="ECO:0007669"/>
    <property type="project" value="UniProtKB-KW"/>
</dbReference>
<dbReference type="GO" id="GO:0008360">
    <property type="term" value="P:regulation of cell shape"/>
    <property type="evidence" value="ECO:0007669"/>
    <property type="project" value="InterPro"/>
</dbReference>
<comment type="caution">
    <text evidence="6">The sequence shown here is derived from an EMBL/GenBank/DDBJ whole genome shotgun (WGS) entry which is preliminary data.</text>
</comment>